<dbReference type="SUPFAM" id="SSF50156">
    <property type="entry name" value="PDZ domain-like"/>
    <property type="match status" value="1"/>
</dbReference>
<evidence type="ECO:0000313" key="4">
    <source>
        <dbReference type="Proteomes" id="UP001159329"/>
    </source>
</evidence>
<keyword evidence="1" id="KW-0732">Signal</keyword>
<feature type="domain" description="PDZ" evidence="2">
    <location>
        <begin position="173"/>
        <end position="248"/>
    </location>
</feature>
<protein>
    <submittedName>
        <fullName evidence="3">PDZ domain-containing protein</fullName>
    </submittedName>
</protein>
<comment type="caution">
    <text evidence="3">The sequence shown here is derived from an EMBL/GenBank/DDBJ whole genome shotgun (WGS) entry which is preliminary data.</text>
</comment>
<organism evidence="3 4">
    <name type="scientific">Acinetobacter courvalinii</name>
    <dbReference type="NCBI Taxonomy" id="280147"/>
    <lineage>
        <taxon>Bacteria</taxon>
        <taxon>Pseudomonadati</taxon>
        <taxon>Pseudomonadota</taxon>
        <taxon>Gammaproteobacteria</taxon>
        <taxon>Moraxellales</taxon>
        <taxon>Moraxellaceae</taxon>
        <taxon>Acinetobacter</taxon>
    </lineage>
</organism>
<gene>
    <name evidence="3" type="ORF">N7644_06180</name>
</gene>
<accession>A0AA42LAM1</accession>
<dbReference type="InterPro" id="IPR036034">
    <property type="entry name" value="PDZ_sf"/>
</dbReference>
<evidence type="ECO:0000256" key="1">
    <source>
        <dbReference type="SAM" id="SignalP"/>
    </source>
</evidence>
<dbReference type="SMART" id="SM00228">
    <property type="entry name" value="PDZ"/>
    <property type="match status" value="1"/>
</dbReference>
<proteinExistence type="predicted"/>
<dbReference type="InterPro" id="IPR001478">
    <property type="entry name" value="PDZ"/>
</dbReference>
<evidence type="ECO:0000259" key="2">
    <source>
        <dbReference type="SMART" id="SM00228"/>
    </source>
</evidence>
<dbReference type="Gene3D" id="2.30.42.10">
    <property type="match status" value="1"/>
</dbReference>
<dbReference type="Proteomes" id="UP001159329">
    <property type="component" value="Unassembled WGS sequence"/>
</dbReference>
<name>A0AA42LAM1_9GAMM</name>
<reference evidence="3" key="1">
    <citation type="submission" date="2022-09" db="EMBL/GenBank/DDBJ databases">
        <title>Intensive care unit water sources are persistently colonized with multi-drug resistant bacteria and are the site of extensive horizontal gene transfer of antibiotic resistance genes.</title>
        <authorList>
            <person name="Diorio-Toth L."/>
        </authorList>
    </citation>
    <scope>NUCLEOTIDE SEQUENCE</scope>
    <source>
        <strain evidence="3">GD04005</strain>
    </source>
</reference>
<feature type="chain" id="PRO_5041460485" evidence="1">
    <location>
        <begin position="24"/>
        <end position="258"/>
    </location>
</feature>
<dbReference type="RefSeq" id="WP_279694810.1">
    <property type="nucleotide sequence ID" value="NZ_JAOEEO010000001.1"/>
</dbReference>
<evidence type="ECO:0000313" key="3">
    <source>
        <dbReference type="EMBL" id="MDH0563276.1"/>
    </source>
</evidence>
<dbReference type="AlphaFoldDB" id="A0AA42LAM1"/>
<dbReference type="EMBL" id="JAOEEO010000001">
    <property type="protein sequence ID" value="MDH0563276.1"/>
    <property type="molecule type" value="Genomic_DNA"/>
</dbReference>
<feature type="signal peptide" evidence="1">
    <location>
        <begin position="1"/>
        <end position="23"/>
    </location>
</feature>
<sequence length="258" mass="28800">MKNLVSAFFSSVLILSLSTQTSANIYIPISLFKKANKSQFVKAQALKTEEFNVSTIQLLEEGFVPIKSQKFNGRDSSKGYDYIVNELEKRADSLGAQIVLFSNNQSTESIGYYSFLTSAPHNPQNQGENNGNGFGSVNTSNNINGALTQSAPVYQPQKEYTVSYFYRFESVTGVYPIDLSDSDKSRTGYLEGVKAKVISKKSPAFGEILEDDIILKMNDIVVRDVSHFVDISNYLKKETVKFEILRKGQKMTKEISIT</sequence>